<accession>A0ABR2RX65</accession>
<sequence>MFQQPNQDTEDWLRNFSFCRFLKDVGIESSKKLLLVLSEVALPRSSGRNPEKLLLDALTHKLILKPYWKAANEVVLTFIDALVSEAEQTSNMIRYDAAEIHIGKIKFLNKASGVAPNSSTVTMS</sequence>
<organism evidence="1 2">
    <name type="scientific">Hibiscus sabdariffa</name>
    <name type="common">roselle</name>
    <dbReference type="NCBI Taxonomy" id="183260"/>
    <lineage>
        <taxon>Eukaryota</taxon>
        <taxon>Viridiplantae</taxon>
        <taxon>Streptophyta</taxon>
        <taxon>Embryophyta</taxon>
        <taxon>Tracheophyta</taxon>
        <taxon>Spermatophyta</taxon>
        <taxon>Magnoliopsida</taxon>
        <taxon>eudicotyledons</taxon>
        <taxon>Gunneridae</taxon>
        <taxon>Pentapetalae</taxon>
        <taxon>rosids</taxon>
        <taxon>malvids</taxon>
        <taxon>Malvales</taxon>
        <taxon>Malvaceae</taxon>
        <taxon>Malvoideae</taxon>
        <taxon>Hibiscus</taxon>
    </lineage>
</organism>
<reference evidence="1 2" key="1">
    <citation type="journal article" date="2024" name="G3 (Bethesda)">
        <title>Genome assembly of Hibiscus sabdariffa L. provides insights into metabolisms of medicinal natural products.</title>
        <authorList>
            <person name="Kim T."/>
        </authorList>
    </citation>
    <scope>NUCLEOTIDE SEQUENCE [LARGE SCALE GENOMIC DNA]</scope>
    <source>
        <strain evidence="1">TK-2024</strain>
        <tissue evidence="1">Old leaves</tissue>
    </source>
</reference>
<evidence type="ECO:0000313" key="2">
    <source>
        <dbReference type="Proteomes" id="UP001396334"/>
    </source>
</evidence>
<gene>
    <name evidence="1" type="ORF">V6N11_079783</name>
</gene>
<protein>
    <submittedName>
        <fullName evidence="1">Uncharacterized protein</fullName>
    </submittedName>
</protein>
<dbReference type="Proteomes" id="UP001396334">
    <property type="component" value="Unassembled WGS sequence"/>
</dbReference>
<dbReference type="EMBL" id="JBBPBN010000020">
    <property type="protein sequence ID" value="KAK9017304.1"/>
    <property type="molecule type" value="Genomic_DNA"/>
</dbReference>
<comment type="caution">
    <text evidence="1">The sequence shown here is derived from an EMBL/GenBank/DDBJ whole genome shotgun (WGS) entry which is preliminary data.</text>
</comment>
<keyword evidence="2" id="KW-1185">Reference proteome</keyword>
<evidence type="ECO:0000313" key="1">
    <source>
        <dbReference type="EMBL" id="KAK9017304.1"/>
    </source>
</evidence>
<proteinExistence type="predicted"/>
<name>A0ABR2RX65_9ROSI</name>